<dbReference type="Gene3D" id="1.10.357.10">
    <property type="entry name" value="Tetracycline Repressor, domain 2"/>
    <property type="match status" value="1"/>
</dbReference>
<dbReference type="RefSeq" id="WP_208877851.1">
    <property type="nucleotide sequence ID" value="NZ_CP031320.1"/>
</dbReference>
<dbReference type="SUPFAM" id="SSF46689">
    <property type="entry name" value="Homeodomain-like"/>
    <property type="match status" value="1"/>
</dbReference>
<evidence type="ECO:0000313" key="8">
    <source>
        <dbReference type="Proteomes" id="UP000254425"/>
    </source>
</evidence>
<dbReference type="Pfam" id="PF02909">
    <property type="entry name" value="TetR_C_1"/>
    <property type="match status" value="1"/>
</dbReference>
<dbReference type="InterPro" id="IPR001647">
    <property type="entry name" value="HTH_TetR"/>
</dbReference>
<gene>
    <name evidence="7" type="ORF">DVA86_11435</name>
</gene>
<reference evidence="7 8" key="1">
    <citation type="submission" date="2018-07" db="EMBL/GenBank/DDBJ databases">
        <title>Draft genome of the type strain Streptomyces armeniacus ATCC 15676.</title>
        <authorList>
            <person name="Labana P."/>
            <person name="Gosse J.T."/>
            <person name="Boddy C.N."/>
        </authorList>
    </citation>
    <scope>NUCLEOTIDE SEQUENCE [LARGE SCALE GENOMIC DNA]</scope>
    <source>
        <strain evidence="7 8">ATCC 15676</strain>
    </source>
</reference>
<name>A0A345XNF3_9ACTN</name>
<dbReference type="Proteomes" id="UP000254425">
    <property type="component" value="Chromosome"/>
</dbReference>
<dbReference type="PROSITE" id="PS50977">
    <property type="entry name" value="HTH_TETR_2"/>
    <property type="match status" value="1"/>
</dbReference>
<feature type="region of interest" description="Disordered" evidence="5">
    <location>
        <begin position="1"/>
        <end position="31"/>
    </location>
</feature>
<dbReference type="InterPro" id="IPR009057">
    <property type="entry name" value="Homeodomain-like_sf"/>
</dbReference>
<sequence>MDDERGTTLPPGLARAWGLREGTRKGPRPGLTTDRIVSTGIALAAAEGLTAVSMGRVAAELGVSTMSLYRYVGSKDELLILMEDAAYGTPPEGPPPEDGWRPALTAWAAELRAASHRNLWALRIPITTPPATPHSVAWMERGLACMRGTGLDPGEKLGVIMLLSSFVRQEARLMSDLDAAARADGSSLQEATAAYGRLLGELTDAQRFPEITAVLRSGVIDEPGDPDDDFGFGLNTLLDGVAVLVAAREPR</sequence>
<keyword evidence="2 4" id="KW-0238">DNA-binding</keyword>
<dbReference type="SUPFAM" id="SSF48498">
    <property type="entry name" value="Tetracyclin repressor-like, C-terminal domain"/>
    <property type="match status" value="1"/>
</dbReference>
<evidence type="ECO:0000256" key="3">
    <source>
        <dbReference type="ARBA" id="ARBA00023163"/>
    </source>
</evidence>
<dbReference type="EMBL" id="CP031320">
    <property type="protein sequence ID" value="AXK33169.1"/>
    <property type="molecule type" value="Genomic_DNA"/>
</dbReference>
<dbReference type="Gene3D" id="1.10.10.60">
    <property type="entry name" value="Homeodomain-like"/>
    <property type="match status" value="1"/>
</dbReference>
<dbReference type="GO" id="GO:0000976">
    <property type="term" value="F:transcription cis-regulatory region binding"/>
    <property type="evidence" value="ECO:0007669"/>
    <property type="project" value="TreeGrafter"/>
</dbReference>
<feature type="domain" description="HTH tetR-type" evidence="6">
    <location>
        <begin position="30"/>
        <end position="90"/>
    </location>
</feature>
<dbReference type="InterPro" id="IPR004111">
    <property type="entry name" value="Repressor_TetR_C"/>
</dbReference>
<dbReference type="KEGG" id="sarm:DVA86_11435"/>
<evidence type="ECO:0000256" key="5">
    <source>
        <dbReference type="SAM" id="MobiDB-lite"/>
    </source>
</evidence>
<dbReference type="PANTHER" id="PTHR30055:SF151">
    <property type="entry name" value="TRANSCRIPTIONAL REGULATORY PROTEIN"/>
    <property type="match status" value="1"/>
</dbReference>
<evidence type="ECO:0000256" key="1">
    <source>
        <dbReference type="ARBA" id="ARBA00023015"/>
    </source>
</evidence>
<accession>A0A345XNF3</accession>
<evidence type="ECO:0000256" key="2">
    <source>
        <dbReference type="ARBA" id="ARBA00023125"/>
    </source>
</evidence>
<feature type="DNA-binding region" description="H-T-H motif" evidence="4">
    <location>
        <begin position="53"/>
        <end position="72"/>
    </location>
</feature>
<dbReference type="InterPro" id="IPR036271">
    <property type="entry name" value="Tet_transcr_reg_TetR-rel_C_sf"/>
</dbReference>
<dbReference type="AlphaFoldDB" id="A0A345XNF3"/>
<evidence type="ECO:0000259" key="6">
    <source>
        <dbReference type="PROSITE" id="PS50977"/>
    </source>
</evidence>
<evidence type="ECO:0000256" key="4">
    <source>
        <dbReference type="PROSITE-ProRule" id="PRU00335"/>
    </source>
</evidence>
<dbReference type="GO" id="GO:0003700">
    <property type="term" value="F:DNA-binding transcription factor activity"/>
    <property type="evidence" value="ECO:0007669"/>
    <property type="project" value="TreeGrafter"/>
</dbReference>
<dbReference type="GO" id="GO:0045892">
    <property type="term" value="P:negative regulation of DNA-templated transcription"/>
    <property type="evidence" value="ECO:0007669"/>
    <property type="project" value="InterPro"/>
</dbReference>
<evidence type="ECO:0000313" key="7">
    <source>
        <dbReference type="EMBL" id="AXK33169.1"/>
    </source>
</evidence>
<keyword evidence="8" id="KW-1185">Reference proteome</keyword>
<protein>
    <submittedName>
        <fullName evidence="7">TetR/AcrR family transcriptional regulator</fullName>
    </submittedName>
</protein>
<dbReference type="PANTHER" id="PTHR30055">
    <property type="entry name" value="HTH-TYPE TRANSCRIPTIONAL REGULATOR RUTR"/>
    <property type="match status" value="1"/>
</dbReference>
<keyword evidence="1" id="KW-0805">Transcription regulation</keyword>
<dbReference type="Pfam" id="PF00440">
    <property type="entry name" value="TetR_N"/>
    <property type="match status" value="1"/>
</dbReference>
<dbReference type="InterPro" id="IPR050109">
    <property type="entry name" value="HTH-type_TetR-like_transc_reg"/>
</dbReference>
<organism evidence="7 8">
    <name type="scientific">Streptomyces armeniacus</name>
    <dbReference type="NCBI Taxonomy" id="83291"/>
    <lineage>
        <taxon>Bacteria</taxon>
        <taxon>Bacillati</taxon>
        <taxon>Actinomycetota</taxon>
        <taxon>Actinomycetes</taxon>
        <taxon>Kitasatosporales</taxon>
        <taxon>Streptomycetaceae</taxon>
        <taxon>Streptomyces</taxon>
    </lineage>
</organism>
<proteinExistence type="predicted"/>
<keyword evidence="3" id="KW-0804">Transcription</keyword>